<evidence type="ECO:0000256" key="3">
    <source>
        <dbReference type="ARBA" id="ARBA00022741"/>
    </source>
</evidence>
<dbReference type="AlphaFoldDB" id="A0A9W6IWP2"/>
<dbReference type="EMBL" id="JAFBCY010000004">
    <property type="protein sequence ID" value="MBM7853208.1"/>
    <property type="molecule type" value="Genomic_DNA"/>
</dbReference>
<dbReference type="RefSeq" id="WP_204951661.1">
    <property type="nucleotide sequence ID" value="NZ_BSFF01000010.1"/>
</dbReference>
<name>A0A9W6IWP2_9HYPH</name>
<dbReference type="EMBL" id="BSFF01000010">
    <property type="protein sequence ID" value="GLK57578.1"/>
    <property type="molecule type" value="Genomic_DNA"/>
</dbReference>
<dbReference type="Proteomes" id="UP000758856">
    <property type="component" value="Unassembled WGS sequence"/>
</dbReference>
<dbReference type="SMART" id="SM00382">
    <property type="entry name" value="AAA"/>
    <property type="match status" value="1"/>
</dbReference>
<dbReference type="GO" id="GO:0022857">
    <property type="term" value="F:transmembrane transporter activity"/>
    <property type="evidence" value="ECO:0007669"/>
    <property type="project" value="InterPro"/>
</dbReference>
<sequence>MTATALAAPKAPSPLPEALPILQLVGVRKTFGAFAAVERIDLDIRDGEFLTIVGPSGSGKTTLLRMLAGMEAPSEGDISLRGVRINETPPARRPTCLVFQSLALFPHKTVGENIEFPLKVKKVAGAARKARALELLRLVQLPESYYAKNVMQCSGGERQRVALARALAYDPDVLFFDEPLSALDYKLKKVMEKELKDLHRLSGKTFVYITHSLEEAMVMSDRIGVMRAGRLVQVGTPEEIYTRPSTKFVAEFMGEVNVFDAVRSGEGWRIDGLDGPAALDLPPGLRTADAAAVVVRPEFLRFVDGQADAQNRLSGVVFNEYALGSRIQYQVRVGEKTFLLELSRANAWGGKPGDAATIGWDARDAIVVAA</sequence>
<dbReference type="PROSITE" id="PS00211">
    <property type="entry name" value="ABC_TRANSPORTER_1"/>
    <property type="match status" value="1"/>
</dbReference>
<evidence type="ECO:0000256" key="4">
    <source>
        <dbReference type="ARBA" id="ARBA00022840"/>
    </source>
</evidence>
<dbReference type="PANTHER" id="PTHR42781">
    <property type="entry name" value="SPERMIDINE/PUTRESCINE IMPORT ATP-BINDING PROTEIN POTA"/>
    <property type="match status" value="1"/>
</dbReference>
<keyword evidence="8" id="KW-1185">Reference proteome</keyword>
<dbReference type="InterPro" id="IPR027417">
    <property type="entry name" value="P-loop_NTPase"/>
</dbReference>
<dbReference type="PROSITE" id="PS50893">
    <property type="entry name" value="ABC_TRANSPORTER_2"/>
    <property type="match status" value="1"/>
</dbReference>
<reference evidence="6" key="3">
    <citation type="submission" date="2023-01" db="EMBL/GenBank/DDBJ databases">
        <authorList>
            <person name="Sun Q."/>
            <person name="Evtushenko L."/>
        </authorList>
    </citation>
    <scope>NUCLEOTIDE SEQUENCE</scope>
    <source>
        <strain evidence="6">VKM B-1606</strain>
    </source>
</reference>
<feature type="domain" description="ABC transporter" evidence="5">
    <location>
        <begin position="22"/>
        <end position="253"/>
    </location>
</feature>
<dbReference type="InterPro" id="IPR017871">
    <property type="entry name" value="ABC_transporter-like_CS"/>
</dbReference>
<reference evidence="6" key="1">
    <citation type="journal article" date="2014" name="Int. J. Syst. Evol. Microbiol.">
        <title>Complete genome sequence of Corynebacterium casei LMG S-19264T (=DSM 44701T), isolated from a smear-ripened cheese.</title>
        <authorList>
            <consortium name="US DOE Joint Genome Institute (JGI-PGF)"/>
            <person name="Walter F."/>
            <person name="Albersmeier A."/>
            <person name="Kalinowski J."/>
            <person name="Ruckert C."/>
        </authorList>
    </citation>
    <scope>NUCLEOTIDE SEQUENCE</scope>
    <source>
        <strain evidence="6">VKM B-1606</strain>
    </source>
</reference>
<gene>
    <name evidence="6" type="primary">potA</name>
    <name evidence="6" type="ORF">GCM10008170_35980</name>
    <name evidence="7" type="ORF">JOD31_003459</name>
</gene>
<dbReference type="GO" id="GO:0016887">
    <property type="term" value="F:ATP hydrolysis activity"/>
    <property type="evidence" value="ECO:0007669"/>
    <property type="project" value="InterPro"/>
</dbReference>
<organism evidence="6 9">
    <name type="scientific">Methylopila capsulata</name>
    <dbReference type="NCBI Taxonomy" id="61654"/>
    <lineage>
        <taxon>Bacteria</taxon>
        <taxon>Pseudomonadati</taxon>
        <taxon>Pseudomonadota</taxon>
        <taxon>Alphaproteobacteria</taxon>
        <taxon>Hyphomicrobiales</taxon>
        <taxon>Methylopilaceae</taxon>
        <taxon>Methylopila</taxon>
    </lineage>
</organism>
<comment type="caution">
    <text evidence="6">The sequence shown here is derived from an EMBL/GenBank/DDBJ whole genome shotgun (WGS) entry which is preliminary data.</text>
</comment>
<evidence type="ECO:0000256" key="1">
    <source>
        <dbReference type="ARBA" id="ARBA00005417"/>
    </source>
</evidence>
<proteinExistence type="inferred from homology"/>
<reference evidence="7 8" key="2">
    <citation type="submission" date="2021-01" db="EMBL/GenBank/DDBJ databases">
        <title>Genomic Encyclopedia of Type Strains, Phase IV (KMG-IV): sequencing the most valuable type-strain genomes for metagenomic binning, comparative biology and taxonomic classification.</title>
        <authorList>
            <person name="Goeker M."/>
        </authorList>
    </citation>
    <scope>NUCLEOTIDE SEQUENCE [LARGE SCALE GENOMIC DNA]</scope>
    <source>
        <strain evidence="7 8">DSM 6130</strain>
    </source>
</reference>
<dbReference type="InterPro" id="IPR013611">
    <property type="entry name" value="Transp-assoc_OB_typ2"/>
</dbReference>
<dbReference type="InterPro" id="IPR003593">
    <property type="entry name" value="AAA+_ATPase"/>
</dbReference>
<dbReference type="Pfam" id="PF00005">
    <property type="entry name" value="ABC_tran"/>
    <property type="match status" value="1"/>
</dbReference>
<evidence type="ECO:0000313" key="6">
    <source>
        <dbReference type="EMBL" id="GLK57578.1"/>
    </source>
</evidence>
<dbReference type="Gene3D" id="3.40.50.300">
    <property type="entry name" value="P-loop containing nucleotide triphosphate hydrolases"/>
    <property type="match status" value="1"/>
</dbReference>
<dbReference type="GO" id="GO:0005524">
    <property type="term" value="F:ATP binding"/>
    <property type="evidence" value="ECO:0007669"/>
    <property type="project" value="UniProtKB-KW"/>
</dbReference>
<dbReference type="Gene3D" id="2.40.50.100">
    <property type="match status" value="1"/>
</dbReference>
<dbReference type="InterPro" id="IPR050093">
    <property type="entry name" value="ABC_SmlMolc_Importer"/>
</dbReference>
<evidence type="ECO:0000313" key="7">
    <source>
        <dbReference type="EMBL" id="MBM7853208.1"/>
    </source>
</evidence>
<dbReference type="SUPFAM" id="SSF52540">
    <property type="entry name" value="P-loop containing nucleoside triphosphate hydrolases"/>
    <property type="match status" value="1"/>
</dbReference>
<dbReference type="GO" id="GO:0015697">
    <property type="term" value="P:quaternary ammonium group transport"/>
    <property type="evidence" value="ECO:0007669"/>
    <property type="project" value="UniProtKB-ARBA"/>
</dbReference>
<keyword evidence="3" id="KW-0547">Nucleotide-binding</keyword>
<evidence type="ECO:0000313" key="8">
    <source>
        <dbReference type="Proteomes" id="UP000758856"/>
    </source>
</evidence>
<dbReference type="SUPFAM" id="SSF50331">
    <property type="entry name" value="MOP-like"/>
    <property type="match status" value="1"/>
</dbReference>
<dbReference type="InterPro" id="IPR003439">
    <property type="entry name" value="ABC_transporter-like_ATP-bd"/>
</dbReference>
<keyword evidence="2" id="KW-0813">Transport</keyword>
<dbReference type="PANTHER" id="PTHR42781:SF4">
    <property type="entry name" value="SPERMIDINE_PUTRESCINE IMPORT ATP-BINDING PROTEIN POTA"/>
    <property type="match status" value="1"/>
</dbReference>
<dbReference type="Pfam" id="PF08402">
    <property type="entry name" value="TOBE_2"/>
    <property type="match status" value="1"/>
</dbReference>
<protein>
    <submittedName>
        <fullName evidence="6">Fe3+/spermidine/putrescine ABC transporter ATP-binding protein</fullName>
    </submittedName>
    <submittedName>
        <fullName evidence="7">Spermidine/putrescine transport system ATP-binding protein</fullName>
    </submittedName>
</protein>
<evidence type="ECO:0000259" key="5">
    <source>
        <dbReference type="PROSITE" id="PS50893"/>
    </source>
</evidence>
<comment type="similarity">
    <text evidence="1">Belongs to the ABC transporter superfamily.</text>
</comment>
<dbReference type="InterPro" id="IPR008995">
    <property type="entry name" value="Mo/tungstate-bd_C_term_dom"/>
</dbReference>
<dbReference type="Proteomes" id="UP001143400">
    <property type="component" value="Unassembled WGS sequence"/>
</dbReference>
<evidence type="ECO:0000256" key="2">
    <source>
        <dbReference type="ARBA" id="ARBA00022448"/>
    </source>
</evidence>
<dbReference type="GO" id="GO:0043190">
    <property type="term" value="C:ATP-binding cassette (ABC) transporter complex"/>
    <property type="evidence" value="ECO:0007669"/>
    <property type="project" value="InterPro"/>
</dbReference>
<accession>A0A9W6IWP2</accession>
<keyword evidence="4 6" id="KW-0067">ATP-binding</keyword>
<dbReference type="FunFam" id="3.40.50.300:FF:000425">
    <property type="entry name" value="Probable ABC transporter, ATP-binding subunit"/>
    <property type="match status" value="1"/>
</dbReference>
<evidence type="ECO:0000313" key="9">
    <source>
        <dbReference type="Proteomes" id="UP001143400"/>
    </source>
</evidence>